<organism evidence="1">
    <name type="scientific">uncultured bacterium</name>
    <name type="common">gcode 4</name>
    <dbReference type="NCBI Taxonomy" id="1234023"/>
    <lineage>
        <taxon>Bacteria</taxon>
        <taxon>environmental samples</taxon>
    </lineage>
</organism>
<gene>
    <name evidence="1" type="ORF">ACD_4C00378G0002</name>
</gene>
<accession>K2F567</accession>
<sequence length="55" mass="6501">MDKLIQSTQSIDDKSFLFLLKEQTKRSVRHALWSIFHPIESLKELVKIENDNKDS</sequence>
<evidence type="ECO:0000313" key="1">
    <source>
        <dbReference type="EMBL" id="EKE26216.1"/>
    </source>
</evidence>
<protein>
    <submittedName>
        <fullName evidence="1">Uncharacterized protein</fullName>
    </submittedName>
</protein>
<dbReference type="EMBL" id="AMFJ01000894">
    <property type="protein sequence ID" value="EKE26216.1"/>
    <property type="molecule type" value="Genomic_DNA"/>
</dbReference>
<comment type="caution">
    <text evidence="1">The sequence shown here is derived from an EMBL/GenBank/DDBJ whole genome shotgun (WGS) entry which is preliminary data.</text>
</comment>
<reference evidence="1" key="1">
    <citation type="journal article" date="2012" name="Science">
        <title>Fermentation, hydrogen, and sulfur metabolism in multiple uncultivated bacterial phyla.</title>
        <authorList>
            <person name="Wrighton K.C."/>
            <person name="Thomas B.C."/>
            <person name="Sharon I."/>
            <person name="Miller C.S."/>
            <person name="Castelle C.J."/>
            <person name="VerBerkmoes N.C."/>
            <person name="Wilkins M.J."/>
            <person name="Hettich R.L."/>
            <person name="Lipton M.S."/>
            <person name="Williams K.H."/>
            <person name="Long P.E."/>
            <person name="Banfield J.F."/>
        </authorList>
    </citation>
    <scope>NUCLEOTIDE SEQUENCE [LARGE SCALE GENOMIC DNA]</scope>
</reference>
<dbReference type="AlphaFoldDB" id="K2F567"/>
<name>K2F567_9BACT</name>
<proteinExistence type="predicted"/>